<dbReference type="KEGG" id="aaq:AOC05_16965"/>
<sequence length="494" mass="51639">MTAFSHGHQFINGSYRTGTGGSFPRVNPATGAIAEEVDYASIRDLNDAVQAAASAFPAWSSLTPGERSEHLLNFAVALTARADELAAMETAQTGKTARLSSGFDIPGTIDNVNFFAGAARHLQGLAAGDYAGKSTSMVRREAIGVIGSIAPWNYPLQMAAWKVLPAIAAGNTIVLKPSELTPGTSLLFAQIASEAGLPDGVINVVVGSGQEVGEALVRHPLVKMSSFTGSTAVGRRVMAMAAESGKRVHLELGGKAPLIVFQDADVEAAAHGAVAGSTINAGQDCTAATRAYVHSSLFGAFTARVAALMETMVVGDPLLEDTDMGSLISQAHRTKVASMVDRAVAAGATVLTGGGAPDLAGAFYRPTLIVGAAQDSEIVQDEIFGPVLVVLPFETEDQAIALANDSAFGLAASAWTSNVHLAMRAGAEIEAGCVWINEHIPIVSEMPHGGFKSSGFGKDMSSYSFEEYTNVKHVLISHDTDIHKEWQNTVFKQR</sequence>
<keyword evidence="2 4" id="KW-0560">Oxidoreductase</keyword>
<accession>A0A0M4QI85</accession>
<comment type="similarity">
    <text evidence="1 4">Belongs to the aldehyde dehydrogenase family.</text>
</comment>
<dbReference type="InterPro" id="IPR015590">
    <property type="entry name" value="Aldehyde_DH_dom"/>
</dbReference>
<gene>
    <name evidence="6" type="ORF">AOC05_16965</name>
</gene>
<dbReference type="Pfam" id="PF00171">
    <property type="entry name" value="Aldedh"/>
    <property type="match status" value="1"/>
</dbReference>
<evidence type="ECO:0000313" key="7">
    <source>
        <dbReference type="Proteomes" id="UP000062833"/>
    </source>
</evidence>
<feature type="active site" evidence="3">
    <location>
        <position position="251"/>
    </location>
</feature>
<dbReference type="EMBL" id="CP012677">
    <property type="protein sequence ID" value="ALE93617.1"/>
    <property type="molecule type" value="Genomic_DNA"/>
</dbReference>
<feature type="domain" description="Aldehyde dehydrogenase" evidence="5">
    <location>
        <begin position="19"/>
        <end position="474"/>
    </location>
</feature>
<dbReference type="PANTHER" id="PTHR11699">
    <property type="entry name" value="ALDEHYDE DEHYDROGENASE-RELATED"/>
    <property type="match status" value="1"/>
</dbReference>
<dbReference type="FunFam" id="3.40.309.10:FF:000009">
    <property type="entry name" value="Aldehyde dehydrogenase A"/>
    <property type="match status" value="1"/>
</dbReference>
<dbReference type="AlphaFoldDB" id="A0A0M4QI85"/>
<evidence type="ECO:0000259" key="5">
    <source>
        <dbReference type="Pfam" id="PF00171"/>
    </source>
</evidence>
<dbReference type="OrthoDB" id="6882680at2"/>
<dbReference type="Gene3D" id="3.40.605.10">
    <property type="entry name" value="Aldehyde Dehydrogenase, Chain A, domain 1"/>
    <property type="match status" value="1"/>
</dbReference>
<evidence type="ECO:0000256" key="2">
    <source>
        <dbReference type="ARBA" id="ARBA00023002"/>
    </source>
</evidence>
<dbReference type="RefSeq" id="WP_062008616.1">
    <property type="nucleotide sequence ID" value="NZ_CP012677.1"/>
</dbReference>
<dbReference type="InterPro" id="IPR029510">
    <property type="entry name" value="Ald_DH_CS_GLU"/>
</dbReference>
<organism evidence="6 7">
    <name type="scientific">Arthrobacter alpinus</name>
    <dbReference type="NCBI Taxonomy" id="656366"/>
    <lineage>
        <taxon>Bacteria</taxon>
        <taxon>Bacillati</taxon>
        <taxon>Actinomycetota</taxon>
        <taxon>Actinomycetes</taxon>
        <taxon>Micrococcales</taxon>
        <taxon>Micrococcaceae</taxon>
        <taxon>Arthrobacter</taxon>
    </lineage>
</organism>
<dbReference type="PATRIC" id="fig|656366.3.peg.3653"/>
<reference evidence="7" key="1">
    <citation type="submission" date="2015-09" db="EMBL/GenBank/DDBJ databases">
        <title>Complete genome of Arthrobacter alpinus strain R3.8.</title>
        <authorList>
            <person name="See-Too W.S."/>
            <person name="Chan K.G."/>
        </authorList>
    </citation>
    <scope>NUCLEOTIDE SEQUENCE [LARGE SCALE GENOMIC DNA]</scope>
    <source>
        <strain evidence="7">R3.8</strain>
    </source>
</reference>
<dbReference type="Proteomes" id="UP000062833">
    <property type="component" value="Chromosome"/>
</dbReference>
<evidence type="ECO:0000256" key="4">
    <source>
        <dbReference type="RuleBase" id="RU003345"/>
    </source>
</evidence>
<dbReference type="NCBIfam" id="NF010000">
    <property type="entry name" value="PRK13473.1"/>
    <property type="match status" value="1"/>
</dbReference>
<protein>
    <submittedName>
        <fullName evidence="6">Gamma-aminobutyraldehyde dehydrogenase</fullName>
        <ecNumber evidence="6">1.2.1.19</ecNumber>
    </submittedName>
</protein>
<proteinExistence type="inferred from homology"/>
<evidence type="ECO:0000256" key="1">
    <source>
        <dbReference type="ARBA" id="ARBA00009986"/>
    </source>
</evidence>
<dbReference type="InterPro" id="IPR016163">
    <property type="entry name" value="Ald_DH_C"/>
</dbReference>
<dbReference type="Gene3D" id="3.40.309.10">
    <property type="entry name" value="Aldehyde Dehydrogenase, Chain A, domain 2"/>
    <property type="match status" value="1"/>
</dbReference>
<evidence type="ECO:0000256" key="3">
    <source>
        <dbReference type="PROSITE-ProRule" id="PRU10007"/>
    </source>
</evidence>
<dbReference type="SUPFAM" id="SSF53720">
    <property type="entry name" value="ALDH-like"/>
    <property type="match status" value="1"/>
</dbReference>
<dbReference type="EC" id="1.2.1.19" evidence="6"/>
<dbReference type="PROSITE" id="PS00687">
    <property type="entry name" value="ALDEHYDE_DEHYDR_GLU"/>
    <property type="match status" value="1"/>
</dbReference>
<dbReference type="InterPro" id="IPR016162">
    <property type="entry name" value="Ald_DH_N"/>
</dbReference>
<dbReference type="FunFam" id="3.40.605.10:FF:000007">
    <property type="entry name" value="NAD/NADP-dependent betaine aldehyde dehydrogenase"/>
    <property type="match status" value="1"/>
</dbReference>
<dbReference type="GO" id="GO:0019145">
    <property type="term" value="F:aminobutyraldehyde dehydrogenase (NAD+) activity"/>
    <property type="evidence" value="ECO:0007669"/>
    <property type="project" value="UniProtKB-EC"/>
</dbReference>
<evidence type="ECO:0000313" key="6">
    <source>
        <dbReference type="EMBL" id="ALE93617.1"/>
    </source>
</evidence>
<dbReference type="InterPro" id="IPR016161">
    <property type="entry name" value="Ald_DH/histidinol_DH"/>
</dbReference>
<name>A0A0M4QI85_9MICC</name>
<keyword evidence="7" id="KW-1185">Reference proteome</keyword>